<dbReference type="Proteomes" id="UP000578819">
    <property type="component" value="Unassembled WGS sequence"/>
</dbReference>
<keyword evidence="1" id="KW-1133">Transmembrane helix</keyword>
<accession>A0A7W7WNG4</accession>
<evidence type="ECO:0008006" key="4">
    <source>
        <dbReference type="Google" id="ProtNLM"/>
    </source>
</evidence>
<feature type="transmembrane region" description="Helical" evidence="1">
    <location>
        <begin position="410"/>
        <end position="432"/>
    </location>
</feature>
<dbReference type="AlphaFoldDB" id="A0A7W7WNG4"/>
<proteinExistence type="predicted"/>
<keyword evidence="1" id="KW-0472">Membrane</keyword>
<comment type="caution">
    <text evidence="2">The sequence shown here is derived from an EMBL/GenBank/DDBJ whole genome shotgun (WGS) entry which is preliminary data.</text>
</comment>
<protein>
    <recommendedName>
        <fullName evidence="4">Linalool dehydratase/isomerase domain-containing protein</fullName>
    </recommendedName>
</protein>
<dbReference type="EMBL" id="JACHJW010000001">
    <property type="protein sequence ID" value="MBB4957198.1"/>
    <property type="molecule type" value="Genomic_DNA"/>
</dbReference>
<sequence length="444" mass="47563">MSATVHSRRLGRSVGRITLVTGAAMVALVATLAATILTVRLHARTPLDRSDAEVVADAVPRLTFLRHAIDRGADEEMQQLFPEGHFFLHVLYGLSWVDVGTRDPDQRDRALTESRRALAALDSTAGRAPFSPSLDPPYGVFHAGWSSWLRGGVVRLAGGPTAAPTEATRLTSDIAALAAAFDRQLTATGSPFLPAYPGQAWPVDSTVGIAAVRLADHLTGGTTYTELTRRWLTAADARRDPATGLLPHRVDPADGQPVEGARATSQTMALRFLREVYPVEATRDWARFRDLFVSNVPGAPGLREHPQGVDLPGDVDSGPLIFGLSASASAVALGDAVLFGDRRSANALTGLAETTGLAIEYDNQRRYLGGVLPVGDAFLTWSLTATGWIVPTADTVAPAGGPSPWWRLPWLLAVALLLPPWWLLLWLILAGTRASQVPAGRRLR</sequence>
<name>A0A7W7WNG4_9ACTN</name>
<evidence type="ECO:0000313" key="3">
    <source>
        <dbReference type="Proteomes" id="UP000578819"/>
    </source>
</evidence>
<organism evidence="2 3">
    <name type="scientific">Micromonospora polyrhachis</name>
    <dbReference type="NCBI Taxonomy" id="1282883"/>
    <lineage>
        <taxon>Bacteria</taxon>
        <taxon>Bacillati</taxon>
        <taxon>Actinomycetota</taxon>
        <taxon>Actinomycetes</taxon>
        <taxon>Micromonosporales</taxon>
        <taxon>Micromonosporaceae</taxon>
        <taxon>Micromonospora</taxon>
    </lineage>
</organism>
<feature type="transmembrane region" description="Helical" evidence="1">
    <location>
        <begin position="367"/>
        <end position="390"/>
    </location>
</feature>
<evidence type="ECO:0000256" key="1">
    <source>
        <dbReference type="SAM" id="Phobius"/>
    </source>
</evidence>
<evidence type="ECO:0000313" key="2">
    <source>
        <dbReference type="EMBL" id="MBB4957198.1"/>
    </source>
</evidence>
<feature type="transmembrane region" description="Helical" evidence="1">
    <location>
        <begin position="17"/>
        <end position="39"/>
    </location>
</feature>
<gene>
    <name evidence="2" type="ORF">FHR38_000931</name>
</gene>
<dbReference type="RefSeq" id="WP_184533035.1">
    <property type="nucleotide sequence ID" value="NZ_JACHJW010000001.1"/>
</dbReference>
<reference evidence="2 3" key="1">
    <citation type="submission" date="2020-08" db="EMBL/GenBank/DDBJ databases">
        <title>Sequencing the genomes of 1000 actinobacteria strains.</title>
        <authorList>
            <person name="Klenk H.-P."/>
        </authorList>
    </citation>
    <scope>NUCLEOTIDE SEQUENCE [LARGE SCALE GENOMIC DNA]</scope>
    <source>
        <strain evidence="2 3">DSM 45886</strain>
    </source>
</reference>
<keyword evidence="3" id="KW-1185">Reference proteome</keyword>
<keyword evidence="1" id="KW-0812">Transmembrane</keyword>